<dbReference type="KEGG" id="salj:SMD11_5868"/>
<accession>A0A1Z2LAX5</accession>
<evidence type="ECO:0000313" key="1">
    <source>
        <dbReference type="EMBL" id="ARZ71444.1"/>
    </source>
</evidence>
<sequence length="190" mass="20783">MPGRRSGARELDRLLPAYDLRSRFARRIAADPATVWRALTEVTAAELPVYRTLMRLRLGGRGRVEGPFIDGFPTPTLVTVDGEELVKGMVARFWRVRPRPAPVAPGDAAAFVAFDEPGWAKAALSLSVVPGTGGTLLSFETRVRSTDAHARRAFRAYWLLIQLGGAAYIRIEVLRAVARRAERATASGCP</sequence>
<dbReference type="InterPro" id="IPR023393">
    <property type="entry name" value="START-like_dom_sf"/>
</dbReference>
<dbReference type="Gene3D" id="3.30.530.20">
    <property type="match status" value="1"/>
</dbReference>
<dbReference type="Proteomes" id="UP000195755">
    <property type="component" value="Chromosome"/>
</dbReference>
<dbReference type="EMBL" id="CP021744">
    <property type="protein sequence ID" value="ARZ71444.1"/>
    <property type="molecule type" value="Genomic_DNA"/>
</dbReference>
<gene>
    <name evidence="1" type="ORF">SMD11_5868</name>
</gene>
<name>A0A1Z2LAX5_9ACTN</name>
<reference evidence="1 2" key="1">
    <citation type="submission" date="2017-06" db="EMBL/GenBank/DDBJ databases">
        <title>Streptomyces albireticuli Genome sequencing and assembly.</title>
        <authorList>
            <person name="Wang Y."/>
            <person name="Du B."/>
            <person name="Ding Y."/>
            <person name="Liu H."/>
            <person name="Hou Q."/>
            <person name="Liu K."/>
            <person name="Yao L."/>
            <person name="Wang C."/>
        </authorList>
    </citation>
    <scope>NUCLEOTIDE SEQUENCE [LARGE SCALE GENOMIC DNA]</scope>
    <source>
        <strain evidence="1 2">MDJK11</strain>
    </source>
</reference>
<dbReference type="AlphaFoldDB" id="A0A1Z2LAX5"/>
<protein>
    <recommendedName>
        <fullName evidence="3">DUF2867 domain-containing protein</fullName>
    </recommendedName>
</protein>
<organism evidence="1 2">
    <name type="scientific">Streptomyces albireticuli</name>
    <dbReference type="NCBI Taxonomy" id="1940"/>
    <lineage>
        <taxon>Bacteria</taxon>
        <taxon>Bacillati</taxon>
        <taxon>Actinomycetota</taxon>
        <taxon>Actinomycetes</taxon>
        <taxon>Kitasatosporales</taxon>
        <taxon>Streptomycetaceae</taxon>
        <taxon>Streptomyces</taxon>
    </lineage>
</organism>
<evidence type="ECO:0008006" key="3">
    <source>
        <dbReference type="Google" id="ProtNLM"/>
    </source>
</evidence>
<proteinExistence type="predicted"/>
<dbReference type="SUPFAM" id="SSF55961">
    <property type="entry name" value="Bet v1-like"/>
    <property type="match status" value="1"/>
</dbReference>
<evidence type="ECO:0000313" key="2">
    <source>
        <dbReference type="Proteomes" id="UP000195755"/>
    </source>
</evidence>